<dbReference type="GO" id="GO:0005047">
    <property type="term" value="F:signal recognition particle binding"/>
    <property type="evidence" value="ECO:0007669"/>
    <property type="project" value="TreeGrafter"/>
</dbReference>
<evidence type="ECO:0000256" key="8">
    <source>
        <dbReference type="ARBA" id="ARBA00022927"/>
    </source>
</evidence>
<comment type="subcellular location">
    <subcellularLocation>
        <location evidence="1">Cell membrane</location>
        <topology evidence="1">Peripheral membrane protein</topology>
        <orientation evidence="1">Cytoplasmic side</orientation>
    </subcellularLocation>
</comment>
<feature type="domain" description="AAA+ ATPase" evidence="14">
    <location>
        <begin position="112"/>
        <end position="282"/>
    </location>
</feature>
<keyword evidence="17" id="KW-0969">Cilium</keyword>
<dbReference type="GO" id="GO:0005886">
    <property type="term" value="C:plasma membrane"/>
    <property type="evidence" value="ECO:0007669"/>
    <property type="project" value="UniProtKB-SubCell"/>
</dbReference>
<evidence type="ECO:0000259" key="15">
    <source>
        <dbReference type="SMART" id="SM00962"/>
    </source>
</evidence>
<dbReference type="Pfam" id="PF00448">
    <property type="entry name" value="SRP54"/>
    <property type="match status" value="1"/>
</dbReference>
<evidence type="ECO:0000256" key="13">
    <source>
        <dbReference type="NCBIfam" id="TIGR03499"/>
    </source>
</evidence>
<evidence type="ECO:0000256" key="12">
    <source>
        <dbReference type="ARBA" id="ARBA00025337"/>
    </source>
</evidence>
<dbReference type="CDD" id="cd17873">
    <property type="entry name" value="FlhF"/>
    <property type="match status" value="1"/>
</dbReference>
<accession>A0A0K8QQV5</accession>
<keyword evidence="18" id="KW-1185">Reference proteome</keyword>
<keyword evidence="8" id="KW-0653">Protein transport</keyword>
<keyword evidence="7" id="KW-1005">Bacterial flagellum biogenesis</keyword>
<organism evidence="17">
    <name type="scientific">Mizugakiibacter sediminis</name>
    <dbReference type="NCBI Taxonomy" id="1475481"/>
    <lineage>
        <taxon>Bacteria</taxon>
        <taxon>Pseudomonadati</taxon>
        <taxon>Pseudomonadota</taxon>
        <taxon>Gammaproteobacteria</taxon>
        <taxon>Lysobacterales</taxon>
        <taxon>Rhodanobacteraceae</taxon>
        <taxon>Mizugakiibacter</taxon>
    </lineage>
</organism>
<dbReference type="GO" id="GO:0015031">
    <property type="term" value="P:protein transport"/>
    <property type="evidence" value="ECO:0007669"/>
    <property type="project" value="UniProtKB-KW"/>
</dbReference>
<dbReference type="GO" id="GO:0005525">
    <property type="term" value="F:GTP binding"/>
    <property type="evidence" value="ECO:0007669"/>
    <property type="project" value="UniProtKB-UniRule"/>
</dbReference>
<dbReference type="SMART" id="SM00962">
    <property type="entry name" value="SRP54"/>
    <property type="match status" value="1"/>
</dbReference>
<evidence type="ECO:0000256" key="3">
    <source>
        <dbReference type="ARBA" id="ARBA00014919"/>
    </source>
</evidence>
<dbReference type="InterPro" id="IPR027417">
    <property type="entry name" value="P-loop_NTPase"/>
</dbReference>
<evidence type="ECO:0000256" key="2">
    <source>
        <dbReference type="ARBA" id="ARBA00008531"/>
    </source>
</evidence>
<evidence type="ECO:0000256" key="1">
    <source>
        <dbReference type="ARBA" id="ARBA00004413"/>
    </source>
</evidence>
<evidence type="ECO:0000256" key="7">
    <source>
        <dbReference type="ARBA" id="ARBA00022795"/>
    </source>
</evidence>
<reference evidence="16" key="1">
    <citation type="submission" date="2015-03" db="EMBL/GenBank/DDBJ databases">
        <title>Draft genome sequence of Mizugakiibacter sediminis skMP5.</title>
        <authorList>
            <person name="Watanabe T."/>
            <person name="Kojima H."/>
            <person name="Fukui M."/>
        </authorList>
    </citation>
    <scope>NUCLEOTIDE SEQUENCE</scope>
    <source>
        <strain evidence="16">SkMP5</strain>
    </source>
</reference>
<dbReference type="InterPro" id="IPR003593">
    <property type="entry name" value="AAA+_ATPase"/>
</dbReference>
<dbReference type="NCBIfam" id="TIGR03499">
    <property type="entry name" value="FlhF"/>
    <property type="match status" value="1"/>
</dbReference>
<name>A0A0K8QQV5_9GAMM</name>
<dbReference type="GO" id="GO:0006614">
    <property type="term" value="P:SRP-dependent cotranslational protein targeting to membrane"/>
    <property type="evidence" value="ECO:0007669"/>
    <property type="project" value="UniProtKB-UniRule"/>
</dbReference>
<keyword evidence="5" id="KW-1003">Cell membrane</keyword>
<keyword evidence="11" id="KW-1006">Bacterial flagellum protein export</keyword>
<evidence type="ECO:0000313" key="18">
    <source>
        <dbReference type="Proteomes" id="UP000253740"/>
    </source>
</evidence>
<dbReference type="Proteomes" id="UP000253740">
    <property type="component" value="Unassembled WGS sequence"/>
</dbReference>
<comment type="similarity">
    <text evidence="2">Belongs to the GTP-binding SRP family.</text>
</comment>
<evidence type="ECO:0000256" key="11">
    <source>
        <dbReference type="ARBA" id="ARBA00023225"/>
    </source>
</evidence>
<dbReference type="EMBL" id="DF970232">
    <property type="protein sequence ID" value="GAP66752.1"/>
    <property type="molecule type" value="Genomic_DNA"/>
</dbReference>
<evidence type="ECO:0000256" key="6">
    <source>
        <dbReference type="ARBA" id="ARBA00022741"/>
    </source>
</evidence>
<dbReference type="EMBL" id="DF952381">
    <property type="protein sequence ID" value="GAN45470.1"/>
    <property type="molecule type" value="Genomic_DNA"/>
</dbReference>
<reference evidence="17" key="2">
    <citation type="submission" date="2015-08" db="EMBL/GenBank/DDBJ databases">
        <title>Complete DNA Sequence of Pseudomonas syringae pv. actinidiae, the Causal Agent of Kiwifruit Canker Disease.</title>
        <authorList>
            <person name="Rikkerink E.H.A."/>
            <person name="Fineran P.C."/>
        </authorList>
    </citation>
    <scope>NUCLEOTIDE SEQUENCE</scope>
    <source>
        <strain evidence="17">SkMP5</strain>
    </source>
</reference>
<evidence type="ECO:0000259" key="14">
    <source>
        <dbReference type="SMART" id="SM00382"/>
    </source>
</evidence>
<dbReference type="InterPro" id="IPR020006">
    <property type="entry name" value="FlhF"/>
</dbReference>
<dbReference type="HOGENOM" id="CLU_009301_11_5_6"/>
<comment type="function">
    <text evidence="12">Necessary for flagellar biosynthesis. May be involved in translocation of the flagellum.</text>
</comment>
<dbReference type="PANTHER" id="PTHR43134:SF3">
    <property type="entry name" value="FLAGELLAR BIOSYNTHESIS PROTEIN FLHF"/>
    <property type="match status" value="1"/>
</dbReference>
<evidence type="ECO:0000313" key="16">
    <source>
        <dbReference type="EMBL" id="GAN45470.1"/>
    </source>
</evidence>
<protein>
    <recommendedName>
        <fullName evidence="3 13">Flagellar biosynthesis protein FlhF</fullName>
    </recommendedName>
</protein>
<dbReference type="PANTHER" id="PTHR43134">
    <property type="entry name" value="SIGNAL RECOGNITION PARTICLE RECEPTOR SUBUNIT ALPHA"/>
    <property type="match status" value="1"/>
</dbReference>
<evidence type="ECO:0000313" key="17">
    <source>
        <dbReference type="EMBL" id="GAP66752.1"/>
    </source>
</evidence>
<dbReference type="FunFam" id="3.40.50.300:FF:000695">
    <property type="entry name" value="Flagellar biosynthesis regulator FlhF"/>
    <property type="match status" value="1"/>
</dbReference>
<dbReference type="STRING" id="1475481.GCA_000953855_02111"/>
<evidence type="ECO:0000256" key="10">
    <source>
        <dbReference type="ARBA" id="ARBA00023136"/>
    </source>
</evidence>
<keyword evidence="10" id="KW-0472">Membrane</keyword>
<keyword evidence="6" id="KW-0547">Nucleotide-binding</keyword>
<dbReference type="AlphaFoldDB" id="A0A0K8QQV5"/>
<gene>
    <name evidence="16" type="ORF">MBSD_2019</name>
    <name evidence="17" type="ORF">MBSD_n2067</name>
</gene>
<evidence type="ECO:0000256" key="4">
    <source>
        <dbReference type="ARBA" id="ARBA00022448"/>
    </source>
</evidence>
<sequence>MSPRDATATPAAATAAAAVENASLLGMKQELRELRGMLESQLSSLAWNDLGRRKPLSARMLRELSRLGIDADVAGAIVADLPEHISPEQARYLPLGLLSRKLPVNAHDFLDDGGVVALLGATGVGKTTTLAKLAARYVMRHGLKGVALVTTDDFRIGAEEQLFHYGRLLGVPVYSAGEPAALCALMERLADQRLVLIDTPGMACRDARVAALMHGLRETRTPVRNTLVLAANAQAAALDEALRAYAPFAPAGCILTKLDEAPTLGGALSALIRHRLPVDYSTDGQRVPEDIARADAHRLVCRAVKANTPAPPLDDFALAERFGRVAVAFA</sequence>
<keyword evidence="17" id="KW-0966">Cell projection</keyword>
<dbReference type="GO" id="GO:0003924">
    <property type="term" value="F:GTPase activity"/>
    <property type="evidence" value="ECO:0007669"/>
    <property type="project" value="UniProtKB-UniRule"/>
</dbReference>
<keyword evidence="9" id="KW-0342">GTP-binding</keyword>
<evidence type="ECO:0000256" key="5">
    <source>
        <dbReference type="ARBA" id="ARBA00022475"/>
    </source>
</evidence>
<dbReference type="SUPFAM" id="SSF52540">
    <property type="entry name" value="P-loop containing nucleoside triphosphate hydrolases"/>
    <property type="match status" value="1"/>
</dbReference>
<keyword evidence="4" id="KW-0813">Transport</keyword>
<dbReference type="GO" id="GO:0044781">
    <property type="term" value="P:bacterial-type flagellum organization"/>
    <property type="evidence" value="ECO:0007669"/>
    <property type="project" value="UniProtKB-UniRule"/>
</dbReference>
<keyword evidence="17" id="KW-0282">Flagellum</keyword>
<dbReference type="SMART" id="SM00382">
    <property type="entry name" value="AAA"/>
    <property type="match status" value="1"/>
</dbReference>
<evidence type="ECO:0000256" key="9">
    <source>
        <dbReference type="ARBA" id="ARBA00023134"/>
    </source>
</evidence>
<dbReference type="InterPro" id="IPR000897">
    <property type="entry name" value="SRP54_GTPase_dom"/>
</dbReference>
<dbReference type="InterPro" id="IPR047040">
    <property type="entry name" value="FlhF__GTPase_dom"/>
</dbReference>
<proteinExistence type="inferred from homology"/>
<dbReference type="Gene3D" id="3.40.50.300">
    <property type="entry name" value="P-loop containing nucleotide triphosphate hydrolases"/>
    <property type="match status" value="1"/>
</dbReference>
<feature type="domain" description="SRP54-type proteins GTP-binding" evidence="15">
    <location>
        <begin position="113"/>
        <end position="305"/>
    </location>
</feature>